<proteinExistence type="predicted"/>
<feature type="domain" description="Aminoglycoside phosphotransferase" evidence="1">
    <location>
        <begin position="185"/>
        <end position="240"/>
    </location>
</feature>
<dbReference type="Pfam" id="PF01636">
    <property type="entry name" value="APH"/>
    <property type="match status" value="1"/>
</dbReference>
<dbReference type="EMBL" id="JAMQKC010000001">
    <property type="protein sequence ID" value="MDC3415650.1"/>
    <property type="molecule type" value="Genomic_DNA"/>
</dbReference>
<dbReference type="PANTHER" id="PTHR39179">
    <property type="entry name" value="SPORE COAT PROTEIN I"/>
    <property type="match status" value="1"/>
</dbReference>
<keyword evidence="3" id="KW-1185">Reference proteome</keyword>
<dbReference type="AlphaFoldDB" id="A0A9X3WCU3"/>
<evidence type="ECO:0000259" key="1">
    <source>
        <dbReference type="Pfam" id="PF01636"/>
    </source>
</evidence>
<dbReference type="Gene3D" id="3.90.1200.10">
    <property type="match status" value="1"/>
</dbReference>
<dbReference type="RefSeq" id="WP_272444608.1">
    <property type="nucleotide sequence ID" value="NZ_JAMQKC010000001.1"/>
</dbReference>
<evidence type="ECO:0000313" key="3">
    <source>
        <dbReference type="Proteomes" id="UP001145069"/>
    </source>
</evidence>
<dbReference type="InterPro" id="IPR047175">
    <property type="entry name" value="CotS-like"/>
</dbReference>
<protein>
    <submittedName>
        <fullName evidence="2">Phosphotransferase</fullName>
    </submittedName>
</protein>
<dbReference type="Proteomes" id="UP001145069">
    <property type="component" value="Unassembled WGS sequence"/>
</dbReference>
<dbReference type="SUPFAM" id="SSF56112">
    <property type="entry name" value="Protein kinase-like (PK-like)"/>
    <property type="match status" value="1"/>
</dbReference>
<accession>A0A9X3WCU3</accession>
<dbReference type="InterPro" id="IPR011009">
    <property type="entry name" value="Kinase-like_dom_sf"/>
</dbReference>
<dbReference type="PANTHER" id="PTHR39179:SF3">
    <property type="entry name" value="COTS-RELATED PROTEIN"/>
    <property type="match status" value="1"/>
</dbReference>
<dbReference type="GO" id="GO:0042601">
    <property type="term" value="C:endospore-forming forespore"/>
    <property type="evidence" value="ECO:0007669"/>
    <property type="project" value="TreeGrafter"/>
</dbReference>
<organism evidence="2 3">
    <name type="scientific">Aquibacillus salsiterrae</name>
    <dbReference type="NCBI Taxonomy" id="2950439"/>
    <lineage>
        <taxon>Bacteria</taxon>
        <taxon>Bacillati</taxon>
        <taxon>Bacillota</taxon>
        <taxon>Bacilli</taxon>
        <taxon>Bacillales</taxon>
        <taxon>Bacillaceae</taxon>
        <taxon>Aquibacillus</taxon>
    </lineage>
</organism>
<reference evidence="2" key="1">
    <citation type="submission" date="2022-06" db="EMBL/GenBank/DDBJ databases">
        <title>Aquibacillus sp. a new bacterium isolated from soil saline samples.</title>
        <authorList>
            <person name="Galisteo C."/>
            <person name="De La Haba R."/>
            <person name="Sanchez-Porro C."/>
            <person name="Ventosa A."/>
        </authorList>
    </citation>
    <scope>NUCLEOTIDE SEQUENCE</scope>
    <source>
        <strain evidence="2">3ASR75-54</strain>
    </source>
</reference>
<sequence>MNRWSERDDSYQDRLSSFLKQKAGMKVVSIYPIKENVYQIKTANGKVYILKGNNSLSVVVQQWRFFKQLNESKHINKFVPFPHGEEWMVWDEKVWTIAPFINGETLHFSSEVDRQQALETVKLFHGLAEGTKIKQPILRHPLYVKWTKRITKLKYTESTMRKSGFSTLYLDLLSTTESRLSHFENFHWFDLEHNAMRNWTWIHGDVASHNFIRDRDGAVHLIDFDLLSLSPLLYDHIQLGQRFLPFIQWDIDQLLGYCSLTNKQDINLWLYGITIPSDLIREWWTFLQKKPSMEKIFYYLDNLSNNWEKRRRFVEAVDRMLL</sequence>
<name>A0A9X3WCU3_9BACI</name>
<comment type="caution">
    <text evidence="2">The sequence shown here is derived from an EMBL/GenBank/DDBJ whole genome shotgun (WGS) entry which is preliminary data.</text>
</comment>
<dbReference type="InterPro" id="IPR002575">
    <property type="entry name" value="Aminoglycoside_PTrfase"/>
</dbReference>
<gene>
    <name evidence="2" type="ORF">NC799_01830</name>
</gene>
<evidence type="ECO:0000313" key="2">
    <source>
        <dbReference type="EMBL" id="MDC3415650.1"/>
    </source>
</evidence>